<evidence type="ECO:0000313" key="4">
    <source>
        <dbReference type="Proteomes" id="UP000184076"/>
    </source>
</evidence>
<feature type="transmembrane region" description="Helical" evidence="2">
    <location>
        <begin position="50"/>
        <end position="74"/>
    </location>
</feature>
<sequence>MDPIIFRPLERILAVLIGGVSIYLGYRLFLHLPEKTDSQGRIVLPGNISVYLSRVGPGVFFALFGAAVVALSLYRAVQYEASGPAGEQAARASRAQVLYHGAVDTAATESGGDNLEIRRAHLATRLARLNRIPSLLRPDVDPGLRVDTVDLLLPEIKLSLLQSVWGPDWGNFQEFEQWVRNGAVGEPPPGCRAPADLFRRGAAEP</sequence>
<keyword evidence="4" id="KW-1185">Reference proteome</keyword>
<feature type="region of interest" description="Disordered" evidence="1">
    <location>
        <begin position="185"/>
        <end position="205"/>
    </location>
</feature>
<name>A0A1M4WKR4_9BACT</name>
<reference evidence="4" key="1">
    <citation type="submission" date="2016-11" db="EMBL/GenBank/DDBJ databases">
        <authorList>
            <person name="Varghese N."/>
            <person name="Submissions S."/>
        </authorList>
    </citation>
    <scope>NUCLEOTIDE SEQUENCE [LARGE SCALE GENOMIC DNA]</scope>
    <source>
        <strain evidence="4">DSM 9756</strain>
    </source>
</reference>
<evidence type="ECO:0000313" key="3">
    <source>
        <dbReference type="EMBL" id="SHE81787.1"/>
    </source>
</evidence>
<protein>
    <submittedName>
        <fullName evidence="3">Uncharacterized protein</fullName>
    </submittedName>
</protein>
<organism evidence="3 4">
    <name type="scientific">Desulfacinum infernum DSM 9756</name>
    <dbReference type="NCBI Taxonomy" id="1121391"/>
    <lineage>
        <taxon>Bacteria</taxon>
        <taxon>Pseudomonadati</taxon>
        <taxon>Thermodesulfobacteriota</taxon>
        <taxon>Syntrophobacteria</taxon>
        <taxon>Syntrophobacterales</taxon>
        <taxon>Syntrophobacteraceae</taxon>
        <taxon>Desulfacinum</taxon>
    </lineage>
</organism>
<proteinExistence type="predicted"/>
<evidence type="ECO:0000256" key="2">
    <source>
        <dbReference type="SAM" id="Phobius"/>
    </source>
</evidence>
<keyword evidence="2" id="KW-1133">Transmembrane helix</keyword>
<dbReference type="AlphaFoldDB" id="A0A1M4WKR4"/>
<dbReference type="Proteomes" id="UP000184076">
    <property type="component" value="Unassembled WGS sequence"/>
</dbReference>
<dbReference type="RefSeq" id="WP_143156349.1">
    <property type="nucleotide sequence ID" value="NZ_FQVB01000007.1"/>
</dbReference>
<evidence type="ECO:0000256" key="1">
    <source>
        <dbReference type="SAM" id="MobiDB-lite"/>
    </source>
</evidence>
<gene>
    <name evidence="3" type="ORF">SAMN02745206_00892</name>
</gene>
<dbReference type="STRING" id="1121391.SAMN02745206_00892"/>
<keyword evidence="2" id="KW-0812">Transmembrane</keyword>
<feature type="transmembrane region" description="Helical" evidence="2">
    <location>
        <begin position="12"/>
        <end position="30"/>
    </location>
</feature>
<dbReference type="OrthoDB" id="6163695at2"/>
<keyword evidence="2" id="KW-0472">Membrane</keyword>
<dbReference type="EMBL" id="FQVB01000007">
    <property type="protein sequence ID" value="SHE81787.1"/>
    <property type="molecule type" value="Genomic_DNA"/>
</dbReference>
<accession>A0A1M4WKR4</accession>